<protein>
    <submittedName>
        <fullName evidence="5">LacI family transcriptional regulator</fullName>
    </submittedName>
</protein>
<keyword evidence="2" id="KW-0238">DNA-binding</keyword>
<comment type="caution">
    <text evidence="5">The sequence shown here is derived from an EMBL/GenBank/DDBJ whole genome shotgun (WGS) entry which is preliminary data.</text>
</comment>
<keyword evidence="3" id="KW-0804">Transcription</keyword>
<gene>
    <name evidence="5" type="ORF">DI556_02735</name>
</gene>
<dbReference type="PROSITE" id="PS50932">
    <property type="entry name" value="HTH_LACI_2"/>
    <property type="match status" value="1"/>
</dbReference>
<organism evidence="5 6">
    <name type="scientific">Rhodovulum sulfidophilum</name>
    <name type="common">Rhodobacter sulfidophilus</name>
    <dbReference type="NCBI Taxonomy" id="35806"/>
    <lineage>
        <taxon>Bacteria</taxon>
        <taxon>Pseudomonadati</taxon>
        <taxon>Pseudomonadota</taxon>
        <taxon>Alphaproteobacteria</taxon>
        <taxon>Rhodobacterales</taxon>
        <taxon>Paracoccaceae</taxon>
        <taxon>Rhodovulum</taxon>
    </lineage>
</organism>
<dbReference type="PANTHER" id="PTHR30146">
    <property type="entry name" value="LACI-RELATED TRANSCRIPTIONAL REPRESSOR"/>
    <property type="match status" value="1"/>
</dbReference>
<evidence type="ECO:0000313" key="6">
    <source>
        <dbReference type="Proteomes" id="UP000249185"/>
    </source>
</evidence>
<dbReference type="Pfam" id="PF00356">
    <property type="entry name" value="LacI"/>
    <property type="match status" value="1"/>
</dbReference>
<dbReference type="Gene3D" id="3.40.50.2300">
    <property type="match status" value="2"/>
</dbReference>
<dbReference type="GO" id="GO:0003700">
    <property type="term" value="F:DNA-binding transcription factor activity"/>
    <property type="evidence" value="ECO:0007669"/>
    <property type="project" value="TreeGrafter"/>
</dbReference>
<dbReference type="InterPro" id="IPR010982">
    <property type="entry name" value="Lambda_DNA-bd_dom_sf"/>
</dbReference>
<sequence length="339" mass="36927">MNLKELASLLNLSTTTVSRALNGYPEVNAETRDRVVAAARRHGYAPNQVAKRLATGRAHAIGHVIPLAEHQMINPIFAEFISGAGETYSTAGYDMIASVVPEADEPAAYRAMIAQRKVDGILVHTPRLLDARIDLLAGLGLPFLMHGRDSRPERDYCWIDINNRRAFLRATDLLLDLGHRRIGFLNGLEHLNFAQRRRSGYLAALAARGVAPDPALMRAGEMTESYGYAAVMEMLALPDPPTAFLASSIISAFGALRATRELGLRLGTDISIVTHDDDLSHMTNAGAVPLFTATRSSIRAAGRRAAEMLIALIEQPETAIRSELWEVDLTIGQSTGPRQ</sequence>
<evidence type="ECO:0000256" key="3">
    <source>
        <dbReference type="ARBA" id="ARBA00023163"/>
    </source>
</evidence>
<dbReference type="Proteomes" id="UP000249185">
    <property type="component" value="Unassembled WGS sequence"/>
</dbReference>
<dbReference type="CDD" id="cd01392">
    <property type="entry name" value="HTH_LacI"/>
    <property type="match status" value="1"/>
</dbReference>
<evidence type="ECO:0000256" key="2">
    <source>
        <dbReference type="ARBA" id="ARBA00023125"/>
    </source>
</evidence>
<dbReference type="SUPFAM" id="SSF53822">
    <property type="entry name" value="Periplasmic binding protein-like I"/>
    <property type="match status" value="1"/>
</dbReference>
<dbReference type="SMART" id="SM00354">
    <property type="entry name" value="HTH_LACI"/>
    <property type="match status" value="1"/>
</dbReference>
<dbReference type="InterPro" id="IPR046335">
    <property type="entry name" value="LacI/GalR-like_sensor"/>
</dbReference>
<name>A0A2W5NGC7_RHOSU</name>
<feature type="domain" description="HTH lacI-type" evidence="4">
    <location>
        <begin position="1"/>
        <end position="55"/>
    </location>
</feature>
<evidence type="ECO:0000259" key="4">
    <source>
        <dbReference type="PROSITE" id="PS50932"/>
    </source>
</evidence>
<proteinExistence type="predicted"/>
<dbReference type="SUPFAM" id="SSF47413">
    <property type="entry name" value="lambda repressor-like DNA-binding domains"/>
    <property type="match status" value="1"/>
</dbReference>
<dbReference type="EMBL" id="QFPW01000001">
    <property type="protein sequence ID" value="PZQ52581.1"/>
    <property type="molecule type" value="Genomic_DNA"/>
</dbReference>
<reference evidence="5 6" key="1">
    <citation type="submission" date="2017-08" db="EMBL/GenBank/DDBJ databases">
        <title>Infants hospitalized years apart are colonized by the same room-sourced microbial strains.</title>
        <authorList>
            <person name="Brooks B."/>
            <person name="Olm M.R."/>
            <person name="Firek B.A."/>
            <person name="Baker R."/>
            <person name="Thomas B.C."/>
            <person name="Morowitz M.J."/>
            <person name="Banfield J.F."/>
        </authorList>
    </citation>
    <scope>NUCLEOTIDE SEQUENCE [LARGE SCALE GENOMIC DNA]</scope>
    <source>
        <strain evidence="5">S2_005_002_R2_34</strain>
    </source>
</reference>
<dbReference type="AlphaFoldDB" id="A0A2W5NGC7"/>
<dbReference type="PANTHER" id="PTHR30146:SF109">
    <property type="entry name" value="HTH-TYPE TRANSCRIPTIONAL REGULATOR GALS"/>
    <property type="match status" value="1"/>
</dbReference>
<evidence type="ECO:0000313" key="5">
    <source>
        <dbReference type="EMBL" id="PZQ52581.1"/>
    </source>
</evidence>
<evidence type="ECO:0000256" key="1">
    <source>
        <dbReference type="ARBA" id="ARBA00023015"/>
    </source>
</evidence>
<dbReference type="Pfam" id="PF13377">
    <property type="entry name" value="Peripla_BP_3"/>
    <property type="match status" value="1"/>
</dbReference>
<dbReference type="Gene3D" id="1.10.260.40">
    <property type="entry name" value="lambda repressor-like DNA-binding domains"/>
    <property type="match status" value="1"/>
</dbReference>
<keyword evidence="1" id="KW-0805">Transcription regulation</keyword>
<accession>A0A2W5NGC7</accession>
<dbReference type="CDD" id="cd20010">
    <property type="entry name" value="PBP1_AglR-like"/>
    <property type="match status" value="1"/>
</dbReference>
<dbReference type="InterPro" id="IPR000843">
    <property type="entry name" value="HTH_LacI"/>
</dbReference>
<dbReference type="GO" id="GO:0000976">
    <property type="term" value="F:transcription cis-regulatory region binding"/>
    <property type="evidence" value="ECO:0007669"/>
    <property type="project" value="TreeGrafter"/>
</dbReference>
<dbReference type="InterPro" id="IPR028082">
    <property type="entry name" value="Peripla_BP_I"/>
</dbReference>